<comment type="subcellular location">
    <subcellularLocation>
        <location evidence="1">Cell membrane</location>
        <topology evidence="1">Multi-pass membrane protein</topology>
    </subcellularLocation>
</comment>
<keyword evidence="4 7" id="KW-0812">Transmembrane</keyword>
<dbReference type="SUPFAM" id="SSF50182">
    <property type="entry name" value="Sm-like ribonucleoproteins"/>
    <property type="match status" value="1"/>
</dbReference>
<dbReference type="Proteomes" id="UP000547674">
    <property type="component" value="Unassembled WGS sequence"/>
</dbReference>
<evidence type="ECO:0000313" key="11">
    <source>
        <dbReference type="EMBL" id="NNF05975.1"/>
    </source>
</evidence>
<feature type="domain" description="Mechanosensitive ion channel MscS" evidence="8">
    <location>
        <begin position="101"/>
        <end position="167"/>
    </location>
</feature>
<evidence type="ECO:0000256" key="6">
    <source>
        <dbReference type="ARBA" id="ARBA00023136"/>
    </source>
</evidence>
<name>A0A7Y2H1G9_UNCEI</name>
<dbReference type="InterPro" id="IPR011014">
    <property type="entry name" value="MscS_channel_TM-2"/>
</dbReference>
<evidence type="ECO:0000256" key="7">
    <source>
        <dbReference type="SAM" id="Phobius"/>
    </source>
</evidence>
<keyword evidence="3" id="KW-1003">Cell membrane</keyword>
<accession>A0A7Y2H1G9</accession>
<proteinExistence type="inferred from homology"/>
<dbReference type="PANTHER" id="PTHR30347:SF1">
    <property type="entry name" value="MECHANOSENSITIVE CHANNEL MSCK"/>
    <property type="match status" value="1"/>
</dbReference>
<evidence type="ECO:0000259" key="8">
    <source>
        <dbReference type="Pfam" id="PF00924"/>
    </source>
</evidence>
<dbReference type="EMBL" id="JABDJR010000162">
    <property type="protein sequence ID" value="NNF05975.1"/>
    <property type="molecule type" value="Genomic_DNA"/>
</dbReference>
<sequence length="277" mass="30499">MNRPLVTLGGASINGLTLLTSIAIALLTFVLARVLEKGIVRYLSREGVQDEGSAGATGRLIYYSVLLVGFSVAIHTLGINLTAFFAAGAVFAIALGFAMQNITQNFVSGLILLVERTIKPGDIIEVEGRMVRVTKLGMRATVTRTWDSEDYIIPNSVLVSSTVKNFTLRDRMYRIRTTVGVAYESDMNQVFEVLLKATEGIEWRHPSKEPVLLMKQFGTSSVDFDVSVWVDDPFARSKSQSDLNQVVWWALKDAGITIAFPQLDVHYEPPKAEAAPQ</sequence>
<organism evidence="11 12">
    <name type="scientific">Eiseniibacteriota bacterium</name>
    <dbReference type="NCBI Taxonomy" id="2212470"/>
    <lineage>
        <taxon>Bacteria</taxon>
        <taxon>Candidatus Eiseniibacteriota</taxon>
    </lineage>
</organism>
<dbReference type="Gene3D" id="2.30.30.60">
    <property type="match status" value="1"/>
</dbReference>
<reference evidence="11 12" key="1">
    <citation type="submission" date="2020-03" db="EMBL/GenBank/DDBJ databases">
        <title>Metabolic flexibility allows generalist bacteria to become dominant in a frequently disturbed ecosystem.</title>
        <authorList>
            <person name="Chen Y.-J."/>
            <person name="Leung P.M."/>
            <person name="Bay S.K."/>
            <person name="Hugenholtz P."/>
            <person name="Kessler A.J."/>
            <person name="Shelley G."/>
            <person name="Waite D.W."/>
            <person name="Cook P.L."/>
            <person name="Greening C."/>
        </authorList>
    </citation>
    <scope>NUCLEOTIDE SEQUENCE [LARGE SCALE GENOMIC DNA]</scope>
    <source>
        <strain evidence="11">SS_bin_28</strain>
    </source>
</reference>
<comment type="similarity">
    <text evidence="2">Belongs to the MscS (TC 1.A.23) family.</text>
</comment>
<dbReference type="InterPro" id="IPR023408">
    <property type="entry name" value="MscS_beta-dom_sf"/>
</dbReference>
<evidence type="ECO:0000256" key="2">
    <source>
        <dbReference type="ARBA" id="ARBA00008017"/>
    </source>
</evidence>
<evidence type="ECO:0000256" key="3">
    <source>
        <dbReference type="ARBA" id="ARBA00022475"/>
    </source>
</evidence>
<dbReference type="InterPro" id="IPR049278">
    <property type="entry name" value="MS_channel_C"/>
</dbReference>
<protein>
    <submittedName>
        <fullName evidence="11">Mechanosensitive ion channel</fullName>
    </submittedName>
</protein>
<comment type="caution">
    <text evidence="11">The sequence shown here is derived from an EMBL/GenBank/DDBJ whole genome shotgun (WGS) entry which is preliminary data.</text>
</comment>
<feature type="domain" description="Mechanosensitive ion channel MscS C-terminal" evidence="9">
    <location>
        <begin position="175"/>
        <end position="258"/>
    </location>
</feature>
<keyword evidence="5 7" id="KW-1133">Transmembrane helix</keyword>
<evidence type="ECO:0000313" key="12">
    <source>
        <dbReference type="Proteomes" id="UP000547674"/>
    </source>
</evidence>
<feature type="transmembrane region" description="Helical" evidence="7">
    <location>
        <begin position="83"/>
        <end position="102"/>
    </location>
</feature>
<dbReference type="Gene3D" id="3.30.70.100">
    <property type="match status" value="1"/>
</dbReference>
<dbReference type="GO" id="GO:0055085">
    <property type="term" value="P:transmembrane transport"/>
    <property type="evidence" value="ECO:0007669"/>
    <property type="project" value="InterPro"/>
</dbReference>
<feature type="domain" description="Mechanosensitive ion channel transmembrane helices 2/3" evidence="10">
    <location>
        <begin position="60"/>
        <end position="100"/>
    </location>
</feature>
<dbReference type="Gene3D" id="1.10.287.1260">
    <property type="match status" value="1"/>
</dbReference>
<evidence type="ECO:0000256" key="4">
    <source>
        <dbReference type="ARBA" id="ARBA00022692"/>
    </source>
</evidence>
<feature type="transmembrane region" description="Helical" evidence="7">
    <location>
        <begin position="60"/>
        <end position="77"/>
    </location>
</feature>
<dbReference type="Pfam" id="PF00924">
    <property type="entry name" value="MS_channel_2nd"/>
    <property type="match status" value="1"/>
</dbReference>
<gene>
    <name evidence="11" type="ORF">HKN21_04385</name>
</gene>
<dbReference type="Pfam" id="PF21082">
    <property type="entry name" value="MS_channel_3rd"/>
    <property type="match status" value="1"/>
</dbReference>
<dbReference type="InterPro" id="IPR052702">
    <property type="entry name" value="MscS-like_channel"/>
</dbReference>
<dbReference type="InterPro" id="IPR049142">
    <property type="entry name" value="MS_channel_1st"/>
</dbReference>
<dbReference type="SUPFAM" id="SSF82689">
    <property type="entry name" value="Mechanosensitive channel protein MscS (YggB), C-terminal domain"/>
    <property type="match status" value="1"/>
</dbReference>
<dbReference type="InterPro" id="IPR006685">
    <property type="entry name" value="MscS_channel_2nd"/>
</dbReference>
<dbReference type="SUPFAM" id="SSF82861">
    <property type="entry name" value="Mechanosensitive channel protein MscS (YggB), transmembrane region"/>
    <property type="match status" value="1"/>
</dbReference>
<dbReference type="InterPro" id="IPR011066">
    <property type="entry name" value="MscS_channel_C_sf"/>
</dbReference>
<evidence type="ECO:0000256" key="1">
    <source>
        <dbReference type="ARBA" id="ARBA00004651"/>
    </source>
</evidence>
<dbReference type="Pfam" id="PF21088">
    <property type="entry name" value="MS_channel_1st"/>
    <property type="match status" value="1"/>
</dbReference>
<dbReference type="PANTHER" id="PTHR30347">
    <property type="entry name" value="POTASSIUM CHANNEL RELATED"/>
    <property type="match status" value="1"/>
</dbReference>
<dbReference type="InterPro" id="IPR010920">
    <property type="entry name" value="LSM_dom_sf"/>
</dbReference>
<evidence type="ECO:0000256" key="5">
    <source>
        <dbReference type="ARBA" id="ARBA00022989"/>
    </source>
</evidence>
<evidence type="ECO:0000259" key="9">
    <source>
        <dbReference type="Pfam" id="PF21082"/>
    </source>
</evidence>
<feature type="transmembrane region" description="Helical" evidence="7">
    <location>
        <begin position="12"/>
        <end position="35"/>
    </location>
</feature>
<dbReference type="GO" id="GO:0005886">
    <property type="term" value="C:plasma membrane"/>
    <property type="evidence" value="ECO:0007669"/>
    <property type="project" value="UniProtKB-SubCell"/>
</dbReference>
<dbReference type="AlphaFoldDB" id="A0A7Y2H1G9"/>
<keyword evidence="6 7" id="KW-0472">Membrane</keyword>
<evidence type="ECO:0000259" key="10">
    <source>
        <dbReference type="Pfam" id="PF21088"/>
    </source>
</evidence>